<evidence type="ECO:0000313" key="2">
    <source>
        <dbReference type="EMBL" id="QKG80317.1"/>
    </source>
</evidence>
<organism evidence="2 3">
    <name type="scientific">Tenuifilum thalassicum</name>
    <dbReference type="NCBI Taxonomy" id="2590900"/>
    <lineage>
        <taxon>Bacteria</taxon>
        <taxon>Pseudomonadati</taxon>
        <taxon>Bacteroidota</taxon>
        <taxon>Bacteroidia</taxon>
        <taxon>Bacteroidales</taxon>
        <taxon>Tenuifilaceae</taxon>
        <taxon>Tenuifilum</taxon>
    </lineage>
</organism>
<dbReference type="PANTHER" id="PTHR41339:SF1">
    <property type="entry name" value="SECRETED PROTEIN"/>
    <property type="match status" value="1"/>
</dbReference>
<dbReference type="Proteomes" id="UP000500961">
    <property type="component" value="Chromosome"/>
</dbReference>
<gene>
    <name evidence="2" type="ORF">FHG85_08600</name>
</gene>
<evidence type="ECO:0000313" key="3">
    <source>
        <dbReference type="Proteomes" id="UP000500961"/>
    </source>
</evidence>
<proteinExistence type="predicted"/>
<feature type="region of interest" description="Disordered" evidence="1">
    <location>
        <begin position="252"/>
        <end position="274"/>
    </location>
</feature>
<keyword evidence="3" id="KW-1185">Reference proteome</keyword>
<dbReference type="RefSeq" id="WP_173074921.1">
    <property type="nucleotide sequence ID" value="NZ_CP041345.1"/>
</dbReference>
<dbReference type="PANTHER" id="PTHR41339">
    <property type="entry name" value="LIPL48"/>
    <property type="match status" value="1"/>
</dbReference>
<name>A0A7D3XH00_9BACT</name>
<sequence>MNRSKTNLLLAALTVLGILLTSCEKDEGTNTIPQGTKKTVTGEISENTLWAAEDTIFLDGFVYVKPGVTLTIEPGTIIKGISDTKACLIVERGAKIEANGTAQKPIVFTSDKPAGERKPGDWAGIIICGKAPINQTGGEAEIEGGTGATFGGSDPNDNSGTLHYVRIEFAGYEVSNGNEINGLTLGGVGSGTTIEYVQVSFGRDDSFEWFGGTVNAKYLVSYRAGDDDFDTDNGFSGNVQFGFILRGPEEADKTDASNGFESDNDASGSSNSPLTSAKFSNITILGPYATKDQQNVNPNHKYGLRLRRNTRLSLYNSIIAGFNTGLYIEGPSKNLYNTANGPEIKNCIMAGMIKNYNVKTDGSSLTEQEYDAMFTNGNNTLFDENSQLKISNSWNWGNVNPLPESGSPVLNGASFEGLTGFEQVSFRGAFGSTNWTAQWCNWDPQNTAY</sequence>
<accession>A0A7D3XH00</accession>
<dbReference type="PROSITE" id="PS51257">
    <property type="entry name" value="PROKAR_LIPOPROTEIN"/>
    <property type="match status" value="1"/>
</dbReference>
<evidence type="ECO:0000256" key="1">
    <source>
        <dbReference type="SAM" id="MobiDB-lite"/>
    </source>
</evidence>
<dbReference type="AlphaFoldDB" id="A0A7D3XH00"/>
<reference evidence="2 3" key="1">
    <citation type="submission" date="2019-07" db="EMBL/GenBank/DDBJ databases">
        <title>Thalassofilum flectens gen. nov., sp. nov., a novel moderate thermophilic anaerobe from a shallow sea hot spring in Kunashir Island (Russia), representing a new family in the order Bacteroidales, and proposal of Thalassofilacea fam. nov.</title>
        <authorList>
            <person name="Kochetkova T.V."/>
            <person name="Podosokorskaya O.A."/>
            <person name="Novikov A."/>
            <person name="Elcheninov A.G."/>
            <person name="Toshchakov S.V."/>
            <person name="Kublanov I.V."/>
        </authorList>
    </citation>
    <scope>NUCLEOTIDE SEQUENCE [LARGE SCALE GENOMIC DNA]</scope>
    <source>
        <strain evidence="2 3">38-H</strain>
    </source>
</reference>
<dbReference type="EMBL" id="CP041345">
    <property type="protein sequence ID" value="QKG80317.1"/>
    <property type="molecule type" value="Genomic_DNA"/>
</dbReference>
<feature type="compositionally biased region" description="Polar residues" evidence="1">
    <location>
        <begin position="256"/>
        <end position="274"/>
    </location>
</feature>
<protein>
    <submittedName>
        <fullName evidence="2">T9SS C-terminal target domain-containing protein</fullName>
    </submittedName>
</protein>
<dbReference type="KEGG" id="ttz:FHG85_08600"/>